<dbReference type="Proteomes" id="UP000028582">
    <property type="component" value="Unassembled WGS sequence"/>
</dbReference>
<proteinExistence type="inferred from homology"/>
<dbReference type="OrthoDB" id="112923at2759"/>
<dbReference type="EMBL" id="ANJA01002755">
    <property type="protein sequence ID" value="ETO68164.1"/>
    <property type="molecule type" value="Genomic_DNA"/>
</dbReference>
<protein>
    <recommendedName>
        <fullName evidence="8">RxLR effector PexRD54 WY domain-containing protein</fullName>
    </recommendedName>
</protein>
<dbReference type="InterPro" id="IPR031825">
    <property type="entry name" value="RXLR"/>
</dbReference>
<keyword evidence="4" id="KW-0964">Secreted</keyword>
<feature type="signal peptide" evidence="7">
    <location>
        <begin position="1"/>
        <end position="20"/>
    </location>
</feature>
<evidence type="ECO:0000256" key="3">
    <source>
        <dbReference type="ARBA" id="ARBA00010400"/>
    </source>
</evidence>
<feature type="domain" description="RxLR effector PexRD54 WY" evidence="8">
    <location>
        <begin position="260"/>
        <end position="300"/>
    </location>
</feature>
<reference evidence="9 10" key="1">
    <citation type="submission" date="2013-11" db="EMBL/GenBank/DDBJ databases">
        <title>The Genome Sequence of Phytophthora parasitica P1976.</title>
        <authorList>
            <consortium name="The Broad Institute Genomics Platform"/>
            <person name="Russ C."/>
            <person name="Tyler B."/>
            <person name="Panabieres F."/>
            <person name="Shan W."/>
            <person name="Tripathy S."/>
            <person name="Grunwald N."/>
            <person name="Machado M."/>
            <person name="Johnson C.S."/>
            <person name="Walker B."/>
            <person name="Young S."/>
            <person name="Zeng Q."/>
            <person name="Gargeya S."/>
            <person name="Fitzgerald M."/>
            <person name="Haas B."/>
            <person name="Abouelleil A."/>
            <person name="Allen A.W."/>
            <person name="Alvarado L."/>
            <person name="Arachchi H.M."/>
            <person name="Berlin A.M."/>
            <person name="Chapman S.B."/>
            <person name="Gainer-Dewar J."/>
            <person name="Goldberg J."/>
            <person name="Griggs A."/>
            <person name="Gujja S."/>
            <person name="Hansen M."/>
            <person name="Howarth C."/>
            <person name="Imamovic A."/>
            <person name="Ireland A."/>
            <person name="Larimer J."/>
            <person name="McCowan C."/>
            <person name="Murphy C."/>
            <person name="Pearson M."/>
            <person name="Poon T.W."/>
            <person name="Priest M."/>
            <person name="Roberts A."/>
            <person name="Saif S."/>
            <person name="Shea T."/>
            <person name="Sisk P."/>
            <person name="Sykes S."/>
            <person name="Wortman J."/>
            <person name="Nusbaum C."/>
            <person name="Birren B."/>
        </authorList>
    </citation>
    <scope>NUCLEOTIDE SEQUENCE [LARGE SCALE GENOMIC DNA]</scope>
    <source>
        <strain evidence="9 10">P1976</strain>
    </source>
</reference>
<dbReference type="GO" id="GO:0043657">
    <property type="term" value="C:host cell"/>
    <property type="evidence" value="ECO:0007669"/>
    <property type="project" value="UniProtKB-SubCell"/>
</dbReference>
<evidence type="ECO:0000313" key="10">
    <source>
        <dbReference type="Proteomes" id="UP000028582"/>
    </source>
</evidence>
<evidence type="ECO:0000313" key="9">
    <source>
        <dbReference type="EMBL" id="ETO68164.1"/>
    </source>
</evidence>
<dbReference type="InterPro" id="IPR054463">
    <property type="entry name" value="PexRD54_WY"/>
</dbReference>
<sequence length="487" mass="55879">MRCRWFILLITVTLACNAQAESKTKIHSITPAEIHSNPRVLRAYKTTNNIDEGFHDEERVASGSAVETVTNSLKSTSTQFDDWLAKGTSTDDVFKLLTLDKPSEGLLTNSKLTEWIHYMKLFNKANPKKQTSLIKTLTAHYGDEALVKMIDAAKQVPSTATFAKRLQTEQRQLWLTQGKSPDDVFALLKLNKAGDKIFTHPEVVTWANYVGDFNKANPDNPVSLFSTLATRFNDETLVPMLIAAKKNPSTEKIAVQVQAVQTKLWLKDEKRPEYVFNLLRLNREGRDIFKSPLFTAWVQYTDDFRKIYYGTDFTTIATLTKYYGDENLTRMILEALNSPSTANIAKRLEIEQLRNWYVQKFTPKDVFNALNLYSEGVKSFESPLYTVWTKYATYLSAAEPEHKVSILTNLLKVYSESNLVKVLRAGNKNPKTKEMTTKLEDELVDVWLEADRSWRDIYSLLRLDRIVDDNDPSRQLYHKFFKAYALS</sequence>
<gene>
    <name evidence="9" type="ORF">F444_14981</name>
</gene>
<evidence type="ECO:0000256" key="5">
    <source>
        <dbReference type="ARBA" id="ARBA00022729"/>
    </source>
</evidence>
<feature type="chain" id="PRO_5001753488" description="RxLR effector PexRD54 WY domain-containing protein" evidence="7">
    <location>
        <begin position="21"/>
        <end position="487"/>
    </location>
</feature>
<feature type="domain" description="RxLR effector PexRD54 WY" evidence="8">
    <location>
        <begin position="169"/>
        <end position="210"/>
    </location>
</feature>
<organism evidence="9 10">
    <name type="scientific">Phytophthora nicotianae P1976</name>
    <dbReference type="NCBI Taxonomy" id="1317066"/>
    <lineage>
        <taxon>Eukaryota</taxon>
        <taxon>Sar</taxon>
        <taxon>Stramenopiles</taxon>
        <taxon>Oomycota</taxon>
        <taxon>Peronosporomycetes</taxon>
        <taxon>Peronosporales</taxon>
        <taxon>Peronosporaceae</taxon>
        <taxon>Phytophthora</taxon>
    </lineage>
</organism>
<comment type="similarity">
    <text evidence="3">Belongs to the RxLR effector family.</text>
</comment>
<keyword evidence="5 7" id="KW-0732">Signal</keyword>
<evidence type="ECO:0000256" key="4">
    <source>
        <dbReference type="ARBA" id="ARBA00022525"/>
    </source>
</evidence>
<comment type="caution">
    <text evidence="9">The sequence shown here is derived from an EMBL/GenBank/DDBJ whole genome shotgun (WGS) entry which is preliminary data.</text>
</comment>
<evidence type="ECO:0000256" key="6">
    <source>
        <dbReference type="ARBA" id="ARBA00023026"/>
    </source>
</evidence>
<accession>A0A080ZNF3</accession>
<evidence type="ECO:0000256" key="1">
    <source>
        <dbReference type="ARBA" id="ARBA00004340"/>
    </source>
</evidence>
<dbReference type="Pfam" id="PF22748">
    <property type="entry name" value="PexRD54_WY"/>
    <property type="match status" value="2"/>
</dbReference>
<evidence type="ECO:0000259" key="8">
    <source>
        <dbReference type="Pfam" id="PF22748"/>
    </source>
</evidence>
<name>A0A080ZNF3_PHYNI</name>
<evidence type="ECO:0000256" key="7">
    <source>
        <dbReference type="SAM" id="SignalP"/>
    </source>
</evidence>
<dbReference type="Pfam" id="PF16810">
    <property type="entry name" value="RXLR"/>
    <property type="match status" value="1"/>
</dbReference>
<dbReference type="GO" id="GO:0005576">
    <property type="term" value="C:extracellular region"/>
    <property type="evidence" value="ECO:0007669"/>
    <property type="project" value="UniProtKB-SubCell"/>
</dbReference>
<evidence type="ECO:0000256" key="2">
    <source>
        <dbReference type="ARBA" id="ARBA00004613"/>
    </source>
</evidence>
<dbReference type="AlphaFoldDB" id="A0A080ZNF3"/>
<dbReference type="PROSITE" id="PS51257">
    <property type="entry name" value="PROKAR_LIPOPROTEIN"/>
    <property type="match status" value="1"/>
</dbReference>
<comment type="subcellular location">
    <subcellularLocation>
        <location evidence="1">Host cell</location>
    </subcellularLocation>
    <subcellularLocation>
        <location evidence="2">Secreted</location>
    </subcellularLocation>
</comment>
<keyword evidence="6" id="KW-0843">Virulence</keyword>